<evidence type="ECO:0000313" key="1">
    <source>
        <dbReference type="EMBL" id="RIY33932.1"/>
    </source>
</evidence>
<accession>A0A3A1Y6Q2</accession>
<gene>
    <name evidence="1" type="ORF">CJP74_00475</name>
</gene>
<sequence>MVTAFYDLGRGEWKGFKRSADDYFNTFANLAKMENDMVVFVANEEHKERVLKLRENRKTTVIVYDLIKEKADLIKRVKEVLFNPDYRAKVLPELIENGNIEYFHAEYNVVNFAKTFFVNYAIENNLTEHEQIAWVDFGIDRDGKFFAGLTNWKYDFTPDKINFFNIVRAKYIPPFNTEEQVFRFMYENIVYICGGVIAGNKKAWQEFNAYLYPTIDEILAKNVIDDDQGIYIYCYWKRPDLFKVRYVGARWKIENIVKLNNQNTFGYKVRQILRKLSLI</sequence>
<keyword evidence="2" id="KW-1185">Reference proteome</keyword>
<dbReference type="Pfam" id="PF09612">
    <property type="entry name" value="HtrL_YibB"/>
    <property type="match status" value="1"/>
</dbReference>
<evidence type="ECO:0000313" key="2">
    <source>
        <dbReference type="Proteomes" id="UP000266258"/>
    </source>
</evidence>
<dbReference type="Proteomes" id="UP000266258">
    <property type="component" value="Unassembled WGS sequence"/>
</dbReference>
<comment type="caution">
    <text evidence="1">The sequence shown here is derived from an EMBL/GenBank/DDBJ whole genome shotgun (WGS) entry which is preliminary data.</text>
</comment>
<proteinExistence type="predicted"/>
<dbReference type="EMBL" id="NRJH01000005">
    <property type="protein sequence ID" value="RIY33932.1"/>
    <property type="molecule type" value="Genomic_DNA"/>
</dbReference>
<evidence type="ECO:0008006" key="3">
    <source>
        <dbReference type="Google" id="ProtNLM"/>
    </source>
</evidence>
<name>A0A3A1Y6Q2_9GAMM</name>
<dbReference type="AlphaFoldDB" id="A0A3A1Y6Q2"/>
<reference evidence="1 2" key="1">
    <citation type="submission" date="2017-08" db="EMBL/GenBank/DDBJ databases">
        <title>Reclassification of Bisgaard taxon 37 and 44.</title>
        <authorList>
            <person name="Christensen H."/>
        </authorList>
    </citation>
    <scope>NUCLEOTIDE SEQUENCE [LARGE SCALE GENOMIC DNA]</scope>
    <source>
        <strain evidence="1 2">B96_4</strain>
    </source>
</reference>
<protein>
    <recommendedName>
        <fullName evidence="3">Protein YibB</fullName>
    </recommendedName>
</protein>
<organism evidence="1 2">
    <name type="scientific">Psittacicella melopsittaci</name>
    <dbReference type="NCBI Taxonomy" id="2028576"/>
    <lineage>
        <taxon>Bacteria</taxon>
        <taxon>Pseudomonadati</taxon>
        <taxon>Pseudomonadota</taxon>
        <taxon>Gammaproteobacteria</taxon>
        <taxon>Pasteurellales</taxon>
        <taxon>Psittacicellaceae</taxon>
        <taxon>Psittacicella</taxon>
    </lineage>
</organism>
<dbReference type="InterPro" id="IPR011735">
    <property type="entry name" value="WlaTC/HtrL_glycosyltransf"/>
</dbReference>